<dbReference type="PROSITE" id="PS50206">
    <property type="entry name" value="RHODANESE_3"/>
    <property type="match status" value="1"/>
</dbReference>
<sequence>MTTIIARDELAEAIDRTGVSRYADGIEDWTAAGLPTESNLPTGAA</sequence>
<dbReference type="InterPro" id="IPR001763">
    <property type="entry name" value="Rhodanese-like_dom"/>
</dbReference>
<dbReference type="RefSeq" id="WP_201845556.1">
    <property type="nucleotide sequence ID" value="NZ_JABBYC010000005.1"/>
</dbReference>
<proteinExistence type="predicted"/>
<dbReference type="InterPro" id="IPR036873">
    <property type="entry name" value="Rhodanese-like_dom_sf"/>
</dbReference>
<gene>
    <name evidence="2" type="ORF">HGK34_05500</name>
</gene>
<keyword evidence="3" id="KW-1185">Reference proteome</keyword>
<protein>
    <recommendedName>
        <fullName evidence="1">Rhodanese domain-containing protein</fullName>
    </recommendedName>
</protein>
<dbReference type="SUPFAM" id="SSF52821">
    <property type="entry name" value="Rhodanese/Cell cycle control phosphatase"/>
    <property type="match status" value="1"/>
</dbReference>
<dbReference type="EMBL" id="JABBYC010000005">
    <property type="protein sequence ID" value="MBL0885732.1"/>
    <property type="molecule type" value="Genomic_DNA"/>
</dbReference>
<dbReference type="Proteomes" id="UP000675409">
    <property type="component" value="Unassembled WGS sequence"/>
</dbReference>
<evidence type="ECO:0000313" key="3">
    <source>
        <dbReference type="Proteomes" id="UP000675409"/>
    </source>
</evidence>
<evidence type="ECO:0000313" key="2">
    <source>
        <dbReference type="EMBL" id="MBL0885732.1"/>
    </source>
</evidence>
<feature type="domain" description="Rhodanese" evidence="1">
    <location>
        <begin position="10"/>
        <end position="38"/>
    </location>
</feature>
<organism evidence="2 3">
    <name type="scientific">Myceligenerans indicum</name>
    <dbReference type="NCBI Taxonomy" id="2593663"/>
    <lineage>
        <taxon>Bacteria</taxon>
        <taxon>Bacillati</taxon>
        <taxon>Actinomycetota</taxon>
        <taxon>Actinomycetes</taxon>
        <taxon>Micrococcales</taxon>
        <taxon>Promicromonosporaceae</taxon>
        <taxon>Myceligenerans</taxon>
    </lineage>
</organism>
<comment type="caution">
    <text evidence="2">The sequence shown here is derived from an EMBL/GenBank/DDBJ whole genome shotgun (WGS) entry which is preliminary data.</text>
</comment>
<evidence type="ECO:0000259" key="1">
    <source>
        <dbReference type="PROSITE" id="PS50206"/>
    </source>
</evidence>
<reference evidence="2 3" key="1">
    <citation type="journal article" date="2021" name="Arch. Microbiol.">
        <title>Myceligenerans indicum sp. nov., an actinobacterium isolated from mangrove sediment of Sundarbans, India.</title>
        <authorList>
            <person name="Asha K."/>
            <person name="Bhadury P."/>
        </authorList>
    </citation>
    <scope>NUCLEOTIDE SEQUENCE [LARGE SCALE GENOMIC DNA]</scope>
    <source>
        <strain evidence="2 3">I2</strain>
    </source>
</reference>
<name>A0ABS1LHL9_9MICO</name>
<accession>A0ABS1LHL9</accession>